<dbReference type="InterPro" id="IPR036318">
    <property type="entry name" value="FAD-bd_PCMH-like_sf"/>
</dbReference>
<dbReference type="Gene3D" id="3.30.43.10">
    <property type="entry name" value="Uridine Diphospho-n-acetylenolpyruvylglucosamine Reductase, domain 2"/>
    <property type="match status" value="1"/>
</dbReference>
<dbReference type="Pfam" id="PF01565">
    <property type="entry name" value="FAD_binding_4"/>
    <property type="match status" value="1"/>
</dbReference>
<proteinExistence type="inferred from homology"/>
<evidence type="ECO:0000256" key="4">
    <source>
        <dbReference type="ARBA" id="ARBA00022827"/>
    </source>
</evidence>
<dbReference type="Gene3D" id="3.30.465.10">
    <property type="match status" value="1"/>
</dbReference>
<evidence type="ECO:0000256" key="2">
    <source>
        <dbReference type="ARBA" id="ARBA00005466"/>
    </source>
</evidence>
<keyword evidence="4" id="KW-0274">FAD</keyword>
<dbReference type="PROSITE" id="PS00862">
    <property type="entry name" value="OX2_COVAL_FAD"/>
    <property type="match status" value="1"/>
</dbReference>
<feature type="domain" description="FAD-binding PCMH-type" evidence="7">
    <location>
        <begin position="36"/>
        <end position="204"/>
    </location>
</feature>
<gene>
    <name evidence="8" type="ORF">FXF68_02145</name>
</gene>
<dbReference type="Gene3D" id="3.40.462.20">
    <property type="match status" value="1"/>
</dbReference>
<evidence type="ECO:0000256" key="3">
    <source>
        <dbReference type="ARBA" id="ARBA00022630"/>
    </source>
</evidence>
<organism evidence="8 9">
    <name type="scientific">Actinomadura decatromicini</name>
    <dbReference type="NCBI Taxonomy" id="2604572"/>
    <lineage>
        <taxon>Bacteria</taxon>
        <taxon>Bacillati</taxon>
        <taxon>Actinomycetota</taxon>
        <taxon>Actinomycetes</taxon>
        <taxon>Streptosporangiales</taxon>
        <taxon>Thermomonosporaceae</taxon>
        <taxon>Actinomadura</taxon>
    </lineage>
</organism>
<dbReference type="PANTHER" id="PTHR42973">
    <property type="entry name" value="BINDING OXIDOREDUCTASE, PUTATIVE (AFU_ORTHOLOGUE AFUA_1G17690)-RELATED"/>
    <property type="match status" value="1"/>
</dbReference>
<dbReference type="InterPro" id="IPR006093">
    <property type="entry name" value="Oxy_OxRdtase_FAD_BS"/>
</dbReference>
<accession>A0A5D3FZV7</accession>
<dbReference type="InterPro" id="IPR016169">
    <property type="entry name" value="FAD-bd_PCMH_sub2"/>
</dbReference>
<dbReference type="EMBL" id="VSRQ01000001">
    <property type="protein sequence ID" value="TYK53582.1"/>
    <property type="molecule type" value="Genomic_DNA"/>
</dbReference>
<evidence type="ECO:0000313" key="9">
    <source>
        <dbReference type="Proteomes" id="UP000323505"/>
    </source>
</evidence>
<dbReference type="Proteomes" id="UP000323505">
    <property type="component" value="Unassembled WGS sequence"/>
</dbReference>
<evidence type="ECO:0000313" key="8">
    <source>
        <dbReference type="EMBL" id="TYK53582.1"/>
    </source>
</evidence>
<feature type="region of interest" description="Disordered" evidence="6">
    <location>
        <begin position="1"/>
        <end position="22"/>
    </location>
</feature>
<evidence type="ECO:0000256" key="5">
    <source>
        <dbReference type="ARBA" id="ARBA00023002"/>
    </source>
</evidence>
<dbReference type="SUPFAM" id="SSF56176">
    <property type="entry name" value="FAD-binding/transporter-associated domain-like"/>
    <property type="match status" value="1"/>
</dbReference>
<keyword evidence="9" id="KW-1185">Reference proteome</keyword>
<dbReference type="GO" id="GO:0016491">
    <property type="term" value="F:oxidoreductase activity"/>
    <property type="evidence" value="ECO:0007669"/>
    <property type="project" value="UniProtKB-KW"/>
</dbReference>
<name>A0A5D3FZV7_9ACTN</name>
<evidence type="ECO:0000256" key="6">
    <source>
        <dbReference type="SAM" id="MobiDB-lite"/>
    </source>
</evidence>
<dbReference type="InterPro" id="IPR006094">
    <property type="entry name" value="Oxid_FAD_bind_N"/>
</dbReference>
<dbReference type="RefSeq" id="WP_148758154.1">
    <property type="nucleotide sequence ID" value="NZ_VSRQ01000001.1"/>
</dbReference>
<dbReference type="InterPro" id="IPR050416">
    <property type="entry name" value="FAD-linked_Oxidoreductase"/>
</dbReference>
<dbReference type="GO" id="GO:0071949">
    <property type="term" value="F:FAD binding"/>
    <property type="evidence" value="ECO:0007669"/>
    <property type="project" value="InterPro"/>
</dbReference>
<sequence>MSPPDLDGLREQVSGPVLAPGDPGLDGEVATFNLTVRHRPAVVVGATGAADVAAAVGFARRNGLPVAVHATGHGSAAPVEGALVVNTSRMRGLAVDPAARTARVEAGVRWAEVVEAAAPFGLAPLCGSAPAVGAVGYTLGGGCGPVARTYGFAADHVRSLEVVTADGRTRTVDTGTEPDLFWALRGGKGDFGIVTAMTIDLFPIAMLYGGGIFYPGEHSAQVLHAYREWSRDLPESITTSVALLRLPPADELPPPLRGRFVVHLRVAHVGDQAEGERLLAPMRSAAPAIIDMVGMMPYTAIGAVHNDPTDPMPYWEGGGLFHELTGDAVQALLDAAGPGAEAPPHVVELRQLGGAMARAPRVPNAVGGRDAAYSLLVLAPPPPQDMAGLVRALGERVLDAVRPWTTGGALLNFQGAATAPAQVAEAWPADVHLRLMELKAVYDPAGMFRFGHSIGVPDSAAG</sequence>
<reference evidence="8 9" key="1">
    <citation type="submission" date="2019-08" db="EMBL/GenBank/DDBJ databases">
        <title>Actinomadura sp. nov. CYP1-5 isolated from mountain soil.</title>
        <authorList>
            <person name="Songsumanus A."/>
            <person name="Kuncharoen N."/>
            <person name="Kudo T."/>
            <person name="Yuki M."/>
            <person name="Igarashi Y."/>
            <person name="Tanasupawat S."/>
        </authorList>
    </citation>
    <scope>NUCLEOTIDE SEQUENCE [LARGE SCALE GENOMIC DNA]</scope>
    <source>
        <strain evidence="8 9">CYP1-5</strain>
    </source>
</reference>
<dbReference type="PROSITE" id="PS51387">
    <property type="entry name" value="FAD_PCMH"/>
    <property type="match status" value="1"/>
</dbReference>
<dbReference type="AlphaFoldDB" id="A0A5D3FZV7"/>
<dbReference type="InterPro" id="IPR016167">
    <property type="entry name" value="FAD-bd_PCMH_sub1"/>
</dbReference>
<protein>
    <submittedName>
        <fullName evidence="8">FAD-binding oxidoreductase</fullName>
    </submittedName>
</protein>
<comment type="cofactor">
    <cofactor evidence="1">
        <name>FAD</name>
        <dbReference type="ChEBI" id="CHEBI:57692"/>
    </cofactor>
</comment>
<keyword evidence="3" id="KW-0285">Flavoprotein</keyword>
<dbReference type="InterPro" id="IPR016166">
    <property type="entry name" value="FAD-bd_PCMH"/>
</dbReference>
<dbReference type="PANTHER" id="PTHR42973:SF39">
    <property type="entry name" value="FAD-BINDING PCMH-TYPE DOMAIN-CONTAINING PROTEIN"/>
    <property type="match status" value="1"/>
</dbReference>
<evidence type="ECO:0000256" key="1">
    <source>
        <dbReference type="ARBA" id="ARBA00001974"/>
    </source>
</evidence>
<comment type="caution">
    <text evidence="8">The sequence shown here is derived from an EMBL/GenBank/DDBJ whole genome shotgun (WGS) entry which is preliminary data.</text>
</comment>
<comment type="similarity">
    <text evidence="2">Belongs to the oxygen-dependent FAD-linked oxidoreductase family.</text>
</comment>
<keyword evidence="5" id="KW-0560">Oxidoreductase</keyword>
<evidence type="ECO:0000259" key="7">
    <source>
        <dbReference type="PROSITE" id="PS51387"/>
    </source>
</evidence>